<dbReference type="SMART" id="SM00849">
    <property type="entry name" value="Lactamase_B"/>
    <property type="match status" value="1"/>
</dbReference>
<dbReference type="Proteomes" id="UP001519296">
    <property type="component" value="Unassembled WGS sequence"/>
</dbReference>
<evidence type="ECO:0000313" key="8">
    <source>
        <dbReference type="EMBL" id="MBP2622663.1"/>
    </source>
</evidence>
<evidence type="ECO:0000313" key="9">
    <source>
        <dbReference type="Proteomes" id="UP001519296"/>
    </source>
</evidence>
<dbReference type="InterPro" id="IPR001279">
    <property type="entry name" value="Metallo-B-lactamas"/>
</dbReference>
<evidence type="ECO:0000256" key="2">
    <source>
        <dbReference type="ARBA" id="ARBA00022475"/>
    </source>
</evidence>
<dbReference type="EMBL" id="PRDG01000001">
    <property type="protein sequence ID" value="MBP2622663.1"/>
    <property type="molecule type" value="Genomic_DNA"/>
</dbReference>
<feature type="transmembrane region" description="Helical" evidence="6">
    <location>
        <begin position="271"/>
        <end position="291"/>
    </location>
</feature>
<dbReference type="Pfam" id="PF03772">
    <property type="entry name" value="Competence"/>
    <property type="match status" value="1"/>
</dbReference>
<keyword evidence="3 6" id="KW-0812">Transmembrane</keyword>
<evidence type="ECO:0000256" key="3">
    <source>
        <dbReference type="ARBA" id="ARBA00022692"/>
    </source>
</evidence>
<feature type="transmembrane region" description="Helical" evidence="6">
    <location>
        <begin position="231"/>
        <end position="251"/>
    </location>
</feature>
<dbReference type="Gene3D" id="3.60.15.10">
    <property type="entry name" value="Ribonuclease Z/Hydroxyacylglutathione hydrolase-like"/>
    <property type="match status" value="1"/>
</dbReference>
<dbReference type="NCBIfam" id="TIGR00360">
    <property type="entry name" value="ComEC_N-term"/>
    <property type="match status" value="1"/>
</dbReference>
<evidence type="ECO:0000256" key="6">
    <source>
        <dbReference type="SAM" id="Phobius"/>
    </source>
</evidence>
<reference evidence="8 9" key="1">
    <citation type="submission" date="2018-02" db="EMBL/GenBank/DDBJ databases">
        <title>Draft genome sequence of Streptococcus oricebi CCUG 70868T type strain.</title>
        <authorList>
            <person name="Mendez V."/>
            <person name="Salva-Serra F."/>
            <person name="Jaen-Luchoro D."/>
            <person name="Gonzales-Siles L."/>
            <person name="Karlsson R."/>
            <person name="Engstrom-Jakobsson H."/>
            <person name="Busquets A."/>
            <person name="Gomila M."/>
            <person name="Pineiro-Iglesias B."/>
            <person name="Bennasar-Figueras A."/>
            <person name="Seeger M."/>
            <person name="Moore E."/>
        </authorList>
    </citation>
    <scope>NUCLEOTIDE SEQUENCE [LARGE SCALE GENOMIC DNA]</scope>
    <source>
        <strain evidence="8 9">CCUG 70868</strain>
    </source>
</reference>
<evidence type="ECO:0000256" key="1">
    <source>
        <dbReference type="ARBA" id="ARBA00004651"/>
    </source>
</evidence>
<dbReference type="InterPro" id="IPR052159">
    <property type="entry name" value="Competence_DNA_uptake"/>
</dbReference>
<feature type="domain" description="Metallo-beta-lactamase" evidence="7">
    <location>
        <begin position="495"/>
        <end position="701"/>
    </location>
</feature>
<feature type="transmembrane region" description="Helical" evidence="6">
    <location>
        <begin position="12"/>
        <end position="42"/>
    </location>
</feature>
<dbReference type="SUPFAM" id="SSF56281">
    <property type="entry name" value="Metallo-hydrolase/oxidoreductase"/>
    <property type="match status" value="1"/>
</dbReference>
<accession>A0ABS5B1H1</accession>
<feature type="transmembrane region" description="Helical" evidence="6">
    <location>
        <begin position="48"/>
        <end position="69"/>
    </location>
</feature>
<organism evidence="8 9">
    <name type="scientific">Streptococcus oricebi</name>
    <dbReference type="NCBI Taxonomy" id="1547447"/>
    <lineage>
        <taxon>Bacteria</taxon>
        <taxon>Bacillati</taxon>
        <taxon>Bacillota</taxon>
        <taxon>Bacilli</taxon>
        <taxon>Lactobacillales</taxon>
        <taxon>Streptococcaceae</taxon>
        <taxon>Streptococcus</taxon>
    </lineage>
</organism>
<comment type="subcellular location">
    <subcellularLocation>
        <location evidence="1">Cell membrane</location>
        <topology evidence="1">Multi-pass membrane protein</topology>
    </subcellularLocation>
</comment>
<feature type="transmembrane region" description="Helical" evidence="6">
    <location>
        <begin position="379"/>
        <end position="404"/>
    </location>
</feature>
<dbReference type="InterPro" id="IPR004797">
    <property type="entry name" value="Competence_ComEC/Rec2"/>
</dbReference>
<feature type="transmembrane region" description="Helical" evidence="6">
    <location>
        <begin position="443"/>
        <end position="460"/>
    </location>
</feature>
<feature type="transmembrane region" description="Helical" evidence="6">
    <location>
        <begin position="354"/>
        <end position="373"/>
    </location>
</feature>
<keyword evidence="9" id="KW-1185">Reference proteome</keyword>
<proteinExistence type="predicted"/>
<dbReference type="PANTHER" id="PTHR30619">
    <property type="entry name" value="DNA INTERNALIZATION/COMPETENCE PROTEIN COMEC/REC2"/>
    <property type="match status" value="1"/>
</dbReference>
<gene>
    <name evidence="8" type="ORF">C4K46_01780</name>
</gene>
<dbReference type="InterPro" id="IPR004477">
    <property type="entry name" value="ComEC_N"/>
</dbReference>
<dbReference type="InterPro" id="IPR036866">
    <property type="entry name" value="RibonucZ/Hydroxyglut_hydro"/>
</dbReference>
<feature type="transmembrane region" description="Helical" evidence="6">
    <location>
        <begin position="326"/>
        <end position="345"/>
    </location>
</feature>
<sequence>MSQWIKKLPLPPIYLAFLLLLAYFAIYVSNLLSLAVLCFGLYRLFFFYPLKTGLLSLCLLAPFFLFFAWQRFSRDQEFLTAPKSLSQLVLLPDTIQVNGSSLSFRARQEGRTYQVYYQLKSATEQEFFQHLSDLTLLEVRGDLSLAEEERNFSGFNYRAYLKSQGIDRIFKIRELRSQKPLSAQSPFDFLSVWRRRALVYIKEKFPGPMSHYMTGLLFGDLDQDFQEMTQLYSSLGILHLFALSGMQVGFFVTGFRKCLLRLGLRREIVDILQLLFSFIYAGLTGFSVSVLRSLVQKFLAQKGLASLDGFALTLMILSLISPSFLLTVGGLLSCAYAFIIAMLGLEDLPSSSRIFRESLVLSLGILPLLIFFFSEFQVWSVLLTLLFSLVFDWALLPLLSLAFLLSPLFIWKDLNYLFVGLEKLVQWFAQAFPRPLILGKPPLWLLLLLLLTLALLYDFRRHKTSRLLLGPAVLLLFMGSKFPLENEITLVDIGQGDSIFLRDWRGQTILIDVGGRLDFNGQKAWQKRKTSSNASKTLLPYLKSRGVDHLDQLFLTHADQDHVGDLLEVARELPIRDVYITEGSLQRQDFLKDLAQLKSSIHLVAVGDRFPIFDQHLEVLYPSGSGDGGNNDSIVLYGEFYGTSFLFTGDLEREGEQNLLKSFPQLQADVLKLGHHGSKGSSSPEFLAQIAPKISLISAGKNNRYHHPHQETLERLNKIGSIIHRTDQEGAIRFRGWQSWQLETVR</sequence>
<dbReference type="InterPro" id="IPR035681">
    <property type="entry name" value="ComA-like_MBL"/>
</dbReference>
<evidence type="ECO:0000256" key="4">
    <source>
        <dbReference type="ARBA" id="ARBA00022989"/>
    </source>
</evidence>
<dbReference type="NCBIfam" id="TIGR00361">
    <property type="entry name" value="ComEC_Rec2"/>
    <property type="match status" value="1"/>
</dbReference>
<dbReference type="RefSeq" id="WP_209626736.1">
    <property type="nucleotide sequence ID" value="NZ_PRDG01000001.1"/>
</dbReference>
<name>A0ABS5B1H1_9STRE</name>
<protein>
    <submittedName>
        <fullName evidence="8">DNA internalization-related competence protein ComEC/Rec2</fullName>
    </submittedName>
</protein>
<evidence type="ECO:0000256" key="5">
    <source>
        <dbReference type="ARBA" id="ARBA00023136"/>
    </source>
</evidence>
<keyword evidence="4 6" id="KW-1133">Transmembrane helix</keyword>
<comment type="caution">
    <text evidence="8">The sequence shown here is derived from an EMBL/GenBank/DDBJ whole genome shotgun (WGS) entry which is preliminary data.</text>
</comment>
<keyword evidence="2" id="KW-1003">Cell membrane</keyword>
<evidence type="ECO:0000259" key="7">
    <source>
        <dbReference type="SMART" id="SM00849"/>
    </source>
</evidence>
<keyword evidence="5 6" id="KW-0472">Membrane</keyword>
<dbReference type="Pfam" id="PF00753">
    <property type="entry name" value="Lactamase_B"/>
    <property type="match status" value="1"/>
</dbReference>
<dbReference type="CDD" id="cd07731">
    <property type="entry name" value="ComA-like_MBL-fold"/>
    <property type="match status" value="1"/>
</dbReference>
<dbReference type="PANTHER" id="PTHR30619:SF1">
    <property type="entry name" value="RECOMBINATION PROTEIN 2"/>
    <property type="match status" value="1"/>
</dbReference>